<dbReference type="GeneID" id="59334717"/>
<dbReference type="EMBL" id="JACCJB010000024">
    <property type="protein sequence ID" value="KAF6217904.1"/>
    <property type="molecule type" value="Genomic_DNA"/>
</dbReference>
<dbReference type="Proteomes" id="UP000593566">
    <property type="component" value="Unassembled WGS sequence"/>
</dbReference>
<sequence length="308" mass="34642">MERCELPYSPFRSPQDRDLALIFWNRVPWRLGPPNGQVWVRFPARVVRLSATVPDDASTLASDITPEVGIWPMNEARSQASSPKSEHELPHWEKSLLDMGRFRLTRSESEIDQEENLLSADFVMEDTPSELDSIRSEDDAMSEANGTSSEADGSMSRPVISGRSWHTGGIVISGSSEESQGPVQEEIEVAVGVREAIIGELLEMIEEENGMSKKTEGKDKGHPTVKFGALNNDYLMTQDNKNLGERGIRWRLSHPNLYWRRRYFSEDKESSTESASLEEPTQGNLETKDSSSEASSFYDTHQAPFWGD</sequence>
<feature type="compositionally biased region" description="Polar residues" evidence="1">
    <location>
        <begin position="272"/>
        <end position="285"/>
    </location>
</feature>
<evidence type="ECO:0000313" key="3">
    <source>
        <dbReference type="Proteomes" id="UP000593566"/>
    </source>
</evidence>
<accession>A0A8H6C6T0</accession>
<proteinExistence type="predicted"/>
<keyword evidence="3" id="KW-1185">Reference proteome</keyword>
<protein>
    <submittedName>
        <fullName evidence="2">Uncharacterized protein</fullName>
    </submittedName>
</protein>
<feature type="region of interest" description="Disordered" evidence="1">
    <location>
        <begin position="268"/>
        <end position="308"/>
    </location>
</feature>
<name>A0A8H6C6T0_9LECA</name>
<dbReference type="RefSeq" id="XP_037147339.1">
    <property type="nucleotide sequence ID" value="XM_037297214.1"/>
</dbReference>
<comment type="caution">
    <text evidence="2">The sequence shown here is derived from an EMBL/GenBank/DDBJ whole genome shotgun (WGS) entry which is preliminary data.</text>
</comment>
<dbReference type="AlphaFoldDB" id="A0A8H6C6T0"/>
<organism evidence="2 3">
    <name type="scientific">Letharia lupina</name>
    <dbReference type="NCBI Taxonomy" id="560253"/>
    <lineage>
        <taxon>Eukaryota</taxon>
        <taxon>Fungi</taxon>
        <taxon>Dikarya</taxon>
        <taxon>Ascomycota</taxon>
        <taxon>Pezizomycotina</taxon>
        <taxon>Lecanoromycetes</taxon>
        <taxon>OSLEUM clade</taxon>
        <taxon>Lecanoromycetidae</taxon>
        <taxon>Lecanorales</taxon>
        <taxon>Lecanorineae</taxon>
        <taxon>Parmeliaceae</taxon>
        <taxon>Letharia</taxon>
    </lineage>
</organism>
<evidence type="ECO:0000256" key="1">
    <source>
        <dbReference type="SAM" id="MobiDB-lite"/>
    </source>
</evidence>
<evidence type="ECO:0000313" key="2">
    <source>
        <dbReference type="EMBL" id="KAF6217904.1"/>
    </source>
</evidence>
<reference evidence="2 3" key="1">
    <citation type="journal article" date="2020" name="Genomics">
        <title>Complete, high-quality genomes from long-read metagenomic sequencing of two wolf lichen thalli reveals enigmatic genome architecture.</title>
        <authorList>
            <person name="McKenzie S.K."/>
            <person name="Walston R.F."/>
            <person name="Allen J.L."/>
        </authorList>
    </citation>
    <scope>NUCLEOTIDE SEQUENCE [LARGE SCALE GENOMIC DNA]</scope>
    <source>
        <strain evidence="2">WasteWater1</strain>
    </source>
</reference>
<gene>
    <name evidence="2" type="ORF">HO133_006316</name>
</gene>
<feature type="region of interest" description="Disordered" evidence="1">
    <location>
        <begin position="128"/>
        <end position="159"/>
    </location>
</feature>